<proteinExistence type="predicted"/>
<evidence type="ECO:0000313" key="3">
    <source>
        <dbReference type="Proteomes" id="UP001519460"/>
    </source>
</evidence>
<keyword evidence="3" id="KW-1185">Reference proteome</keyword>
<gene>
    <name evidence="2" type="ORF">BaRGS_00015734</name>
</gene>
<protein>
    <submittedName>
        <fullName evidence="2">Uncharacterized protein</fullName>
    </submittedName>
</protein>
<evidence type="ECO:0000313" key="2">
    <source>
        <dbReference type="EMBL" id="KAK7493004.1"/>
    </source>
</evidence>
<accession>A0ABD0L0H4</accession>
<evidence type="ECO:0000256" key="1">
    <source>
        <dbReference type="SAM" id="MobiDB-lite"/>
    </source>
</evidence>
<feature type="compositionally biased region" description="Polar residues" evidence="1">
    <location>
        <begin position="38"/>
        <end position="56"/>
    </location>
</feature>
<feature type="region of interest" description="Disordered" evidence="1">
    <location>
        <begin position="17"/>
        <end position="73"/>
    </location>
</feature>
<name>A0ABD0L0H4_9CAEN</name>
<dbReference type="AlphaFoldDB" id="A0ABD0L0H4"/>
<dbReference type="Proteomes" id="UP001519460">
    <property type="component" value="Unassembled WGS sequence"/>
</dbReference>
<comment type="caution">
    <text evidence="2">The sequence shown here is derived from an EMBL/GenBank/DDBJ whole genome shotgun (WGS) entry which is preliminary data.</text>
</comment>
<organism evidence="2 3">
    <name type="scientific">Batillaria attramentaria</name>
    <dbReference type="NCBI Taxonomy" id="370345"/>
    <lineage>
        <taxon>Eukaryota</taxon>
        <taxon>Metazoa</taxon>
        <taxon>Spiralia</taxon>
        <taxon>Lophotrochozoa</taxon>
        <taxon>Mollusca</taxon>
        <taxon>Gastropoda</taxon>
        <taxon>Caenogastropoda</taxon>
        <taxon>Sorbeoconcha</taxon>
        <taxon>Cerithioidea</taxon>
        <taxon>Batillariidae</taxon>
        <taxon>Batillaria</taxon>
    </lineage>
</organism>
<dbReference type="EMBL" id="JACVVK020000097">
    <property type="protein sequence ID" value="KAK7493004.1"/>
    <property type="molecule type" value="Genomic_DNA"/>
</dbReference>
<reference evidence="2 3" key="1">
    <citation type="journal article" date="2023" name="Sci. Data">
        <title>Genome assembly of the Korean intertidal mud-creeper Batillaria attramentaria.</title>
        <authorList>
            <person name="Patra A.K."/>
            <person name="Ho P.T."/>
            <person name="Jun S."/>
            <person name="Lee S.J."/>
            <person name="Kim Y."/>
            <person name="Won Y.J."/>
        </authorList>
    </citation>
    <scope>NUCLEOTIDE SEQUENCE [LARGE SCALE GENOMIC DNA]</scope>
    <source>
        <strain evidence="2">Wonlab-2016</strain>
    </source>
</reference>
<feature type="compositionally biased region" description="Basic and acidic residues" evidence="1">
    <location>
        <begin position="23"/>
        <end position="32"/>
    </location>
</feature>
<feature type="region of interest" description="Disordered" evidence="1">
    <location>
        <begin position="97"/>
        <end position="117"/>
    </location>
</feature>
<sequence length="117" mass="12939">MLAILTNSATAALKAKANLGHTRAADRRRPDRAISTFRPGSTNSSAVPSRWFQQKTKVYPGPPQSVRTRGAKYQSCREEGRAETVARRCSLMVTFPNTGGTGLNRNFRNPRHVLPPF</sequence>
<feature type="compositionally biased region" description="Polar residues" evidence="1">
    <location>
        <begin position="97"/>
        <end position="107"/>
    </location>
</feature>